<dbReference type="AlphaFoldDB" id="A0A189PGD2"/>
<proteinExistence type="predicted"/>
<protein>
    <submittedName>
        <fullName evidence="1">NgrC</fullName>
    </submittedName>
</protein>
<sequence length="294" mass="33866">MSPTENQEIPMIKQHFQNELVKHGYPVDLTIEYSLGYCQGDGMAFYGSLGVDDVQALMKRLFGIEQGQTDAVSRVKNLMAQPDLRNMINVLREYAELQFCEVDISRNSFGQHYSHWNTMRIDSNVDFTGVFPDEETMLGTGIEGINPEMLVRWQGIWDRFIEALQADVKSLSKKLEADGYKLIEATPYEETVVWQRTTENYQVRVIELPESEFDMDDWDADCRDQTIRALLDGSERVLGLRVEVRDHDGDYILGDSSMYGLTLSTDDKKYDGYRREMLRDVITQVRLLNDLKAA</sequence>
<reference evidence="1" key="1">
    <citation type="submission" date="2015-06" db="EMBL/GenBank/DDBJ databases">
        <title>Antimicrobial resistance-carrying plasmid pAsa4 variants found in Aeromonas salmonicida subsp. salmonicida: general architecture, construction blocks and gene elimination.</title>
        <authorList>
            <person name="Tanaka K.H."/>
            <person name="Vincent A.T."/>
            <person name="Trudel M.V."/>
            <person name="Paquet V.E."/>
            <person name="Frenette M."/>
            <person name="Charette S.J."/>
        </authorList>
    </citation>
    <scope>NUCLEOTIDE SEQUENCE</scope>
    <source>
        <strain evidence="1">01-B522</strain>
        <plasmid evidence="1">pAsa4b</plasmid>
    </source>
</reference>
<accession>A0A189PGD2</accession>
<gene>
    <name evidence="1" type="primary">ngrC</name>
</gene>
<name>A0A189PGD2_AERSS</name>
<geneLocation type="plasmid" evidence="1">
    <name>pAsa4b</name>
</geneLocation>
<dbReference type="OMA" id="YELYENC"/>
<organism evidence="1">
    <name type="scientific">Aeromonas salmonicida subsp. salmonicida</name>
    <dbReference type="NCBI Taxonomy" id="29491"/>
    <lineage>
        <taxon>Bacteria</taxon>
        <taxon>Pseudomonadati</taxon>
        <taxon>Pseudomonadota</taxon>
        <taxon>Gammaproteobacteria</taxon>
        <taxon>Aeromonadales</taxon>
        <taxon>Aeromonadaceae</taxon>
        <taxon>Aeromonas</taxon>
    </lineage>
</organism>
<keyword evidence="1" id="KW-0614">Plasmid</keyword>
<dbReference type="EMBL" id="KT033469">
    <property type="protein sequence ID" value="ALL42232.1"/>
    <property type="molecule type" value="Genomic_DNA"/>
</dbReference>
<evidence type="ECO:0000313" key="1">
    <source>
        <dbReference type="EMBL" id="ALL42232.1"/>
    </source>
</evidence>